<sequence length="78" mass="8429">MPIPSSVTSSLSARQPNSSTTPPTAGVHPFAPSPIRPTPTHQNAATRDDIPLCHSLLAATEMHYNETFKKTQGLLHDR</sequence>
<evidence type="ECO:0000256" key="1">
    <source>
        <dbReference type="SAM" id="MobiDB-lite"/>
    </source>
</evidence>
<feature type="region of interest" description="Disordered" evidence="1">
    <location>
        <begin position="1"/>
        <end position="47"/>
    </location>
</feature>
<dbReference type="AlphaFoldDB" id="A0A0M3JNU6"/>
<accession>A0A0M3JNU6</accession>
<organism evidence="4">
    <name type="scientific">Anisakis simplex</name>
    <name type="common">Herring worm</name>
    <dbReference type="NCBI Taxonomy" id="6269"/>
    <lineage>
        <taxon>Eukaryota</taxon>
        <taxon>Metazoa</taxon>
        <taxon>Ecdysozoa</taxon>
        <taxon>Nematoda</taxon>
        <taxon>Chromadorea</taxon>
        <taxon>Rhabditida</taxon>
        <taxon>Spirurina</taxon>
        <taxon>Ascaridomorpha</taxon>
        <taxon>Ascaridoidea</taxon>
        <taxon>Anisakidae</taxon>
        <taxon>Anisakis</taxon>
        <taxon>Anisakis simplex complex</taxon>
    </lineage>
</organism>
<name>A0A0M3JNU6_ANISI</name>
<reference evidence="2 3" key="2">
    <citation type="submission" date="2018-11" db="EMBL/GenBank/DDBJ databases">
        <authorList>
            <consortium name="Pathogen Informatics"/>
        </authorList>
    </citation>
    <scope>NUCLEOTIDE SEQUENCE [LARGE SCALE GENOMIC DNA]</scope>
</reference>
<dbReference type="WBParaSite" id="ASIM_0000933801-mRNA-1">
    <property type="protein sequence ID" value="ASIM_0000933801-mRNA-1"/>
    <property type="gene ID" value="ASIM_0000933801"/>
</dbReference>
<gene>
    <name evidence="2" type="ORF">ASIM_LOCUS9077</name>
</gene>
<protein>
    <submittedName>
        <fullName evidence="2 4">Uncharacterized protein</fullName>
    </submittedName>
</protein>
<dbReference type="EMBL" id="UYRR01026551">
    <property type="protein sequence ID" value="VDK36601.1"/>
    <property type="molecule type" value="Genomic_DNA"/>
</dbReference>
<evidence type="ECO:0000313" key="2">
    <source>
        <dbReference type="EMBL" id="VDK36601.1"/>
    </source>
</evidence>
<evidence type="ECO:0000313" key="4">
    <source>
        <dbReference type="WBParaSite" id="ASIM_0000933801-mRNA-1"/>
    </source>
</evidence>
<feature type="compositionally biased region" description="Polar residues" evidence="1">
    <location>
        <begin position="1"/>
        <end position="23"/>
    </location>
</feature>
<evidence type="ECO:0000313" key="3">
    <source>
        <dbReference type="Proteomes" id="UP000267096"/>
    </source>
</evidence>
<reference evidence="4" key="1">
    <citation type="submission" date="2017-02" db="UniProtKB">
        <authorList>
            <consortium name="WormBaseParasite"/>
        </authorList>
    </citation>
    <scope>IDENTIFICATION</scope>
</reference>
<keyword evidence="3" id="KW-1185">Reference proteome</keyword>
<proteinExistence type="predicted"/>
<dbReference type="Proteomes" id="UP000267096">
    <property type="component" value="Unassembled WGS sequence"/>
</dbReference>